<organism evidence="1 2">
    <name type="scientific">Microcystis aeruginosa PCC 9432</name>
    <dbReference type="NCBI Taxonomy" id="1160280"/>
    <lineage>
        <taxon>Bacteria</taxon>
        <taxon>Bacillati</taxon>
        <taxon>Cyanobacteriota</taxon>
        <taxon>Cyanophyceae</taxon>
        <taxon>Oscillatoriophycideae</taxon>
        <taxon>Chroococcales</taxon>
        <taxon>Microcystaceae</taxon>
        <taxon>Microcystis</taxon>
    </lineage>
</organism>
<name>A0A831A0S4_MICAE</name>
<comment type="caution">
    <text evidence="1">The sequence shown here is derived from an EMBL/GenBank/DDBJ whole genome shotgun (WGS) entry which is preliminary data.</text>
</comment>
<dbReference type="AlphaFoldDB" id="A0A831A0S4"/>
<evidence type="ECO:0000313" key="2">
    <source>
        <dbReference type="Proteomes" id="UP000005806"/>
    </source>
</evidence>
<protein>
    <submittedName>
        <fullName evidence="1">Uncharacterized protein</fullName>
    </submittedName>
</protein>
<proteinExistence type="predicted"/>
<reference evidence="1 2" key="1">
    <citation type="submission" date="2012-04" db="EMBL/GenBank/DDBJ databases">
        <authorList>
            <person name="Genoscope - CEA"/>
        </authorList>
    </citation>
    <scope>NUCLEOTIDE SEQUENCE [LARGE SCALE GENOMIC DNA]</scope>
    <source>
        <strain evidence="1 2">9432</strain>
    </source>
</reference>
<accession>A0A831A0S4</accession>
<gene>
    <name evidence="1" type="ORF">MICCA_630002</name>
</gene>
<sequence>MPMTEEAQYPRLLEQVREVMRLKHLSLKTEKLHSRFGSSVCVMQ</sequence>
<dbReference type="Proteomes" id="UP000005806">
    <property type="component" value="Unassembled WGS sequence"/>
</dbReference>
<evidence type="ECO:0000313" key="1">
    <source>
        <dbReference type="EMBL" id="CCH95026.1"/>
    </source>
</evidence>
<dbReference type="EMBL" id="CAIH01000399">
    <property type="protein sequence ID" value="CCH95026.1"/>
    <property type="molecule type" value="Genomic_DNA"/>
</dbReference>